<keyword evidence="6" id="KW-0175">Coiled coil</keyword>
<proteinExistence type="predicted"/>
<keyword evidence="1" id="KW-0479">Metal-binding</keyword>
<dbReference type="RefSeq" id="XP_007731553.1">
    <property type="nucleotide sequence ID" value="XM_007733363.1"/>
</dbReference>
<evidence type="ECO:0000256" key="5">
    <source>
        <dbReference type="ARBA" id="ARBA00023242"/>
    </source>
</evidence>
<dbReference type="GO" id="GO:0006351">
    <property type="term" value="P:DNA-templated transcription"/>
    <property type="evidence" value="ECO:0007669"/>
    <property type="project" value="InterPro"/>
</dbReference>
<protein>
    <recommendedName>
        <fullName evidence="8">Zn(2)-C6 fungal-type domain-containing protein</fullName>
    </recommendedName>
</protein>
<dbReference type="SMART" id="SM00906">
    <property type="entry name" value="Fungal_trans"/>
    <property type="match status" value="1"/>
</dbReference>
<dbReference type="SUPFAM" id="SSF57701">
    <property type="entry name" value="Zn2/Cys6 DNA-binding domain"/>
    <property type="match status" value="1"/>
</dbReference>
<name>W9YLN3_9EURO</name>
<gene>
    <name evidence="9" type="ORF">A1O3_03225</name>
</gene>
<evidence type="ECO:0000256" key="1">
    <source>
        <dbReference type="ARBA" id="ARBA00022723"/>
    </source>
</evidence>
<evidence type="ECO:0000256" key="2">
    <source>
        <dbReference type="ARBA" id="ARBA00023015"/>
    </source>
</evidence>
<dbReference type="SMART" id="SM00066">
    <property type="entry name" value="GAL4"/>
    <property type="match status" value="1"/>
</dbReference>
<dbReference type="OrthoDB" id="3266505at2759"/>
<evidence type="ECO:0000259" key="8">
    <source>
        <dbReference type="PROSITE" id="PS50048"/>
    </source>
</evidence>
<accession>W9YLN3</accession>
<dbReference type="GO" id="GO:0003677">
    <property type="term" value="F:DNA binding"/>
    <property type="evidence" value="ECO:0007669"/>
    <property type="project" value="UniProtKB-KW"/>
</dbReference>
<feature type="coiled-coil region" evidence="6">
    <location>
        <begin position="123"/>
        <end position="150"/>
    </location>
</feature>
<dbReference type="CDD" id="cd12148">
    <property type="entry name" value="fungal_TF_MHR"/>
    <property type="match status" value="1"/>
</dbReference>
<comment type="caution">
    <text evidence="9">The sequence shown here is derived from an EMBL/GenBank/DDBJ whole genome shotgun (WGS) entry which is preliminary data.</text>
</comment>
<dbReference type="Proteomes" id="UP000019478">
    <property type="component" value="Unassembled WGS sequence"/>
</dbReference>
<keyword evidence="3" id="KW-0238">DNA-binding</keyword>
<dbReference type="Pfam" id="PF04082">
    <property type="entry name" value="Fungal_trans"/>
    <property type="match status" value="1"/>
</dbReference>
<dbReference type="Pfam" id="PF00172">
    <property type="entry name" value="Zn_clus"/>
    <property type="match status" value="1"/>
</dbReference>
<keyword evidence="4" id="KW-0804">Transcription</keyword>
<sequence length="720" mass="81158">MSPVTQGPPSVQCYEDSAVGDLIEVSALENLPLHPPPTAPVSTQRKTAQRRGRNGSHACIECQARKVRCSEEPQCSHCQALNLVCEYKPPRKKRATNVARKASLDLGDTDGISRDDTPQRGILMQMMERIAELERNYASLLMDVKAESDQASPYSRSGSHPGPQSECAMANIPEKELFRGRTSLIEQFGVLDRSIASETANQPDSGLDLEGQGANTAPVTWSELPRSSEKDVETLEEETRHFDLASLRKTVDTFFAHLNPHYPCISENAFRPLFEKFLNNEELQELGYADRQQFVALVNLIQAEIRILSDEWPTSTRAPAWEEFCRAESILSRLAWLGNGNIMTIQCLLVKARYLLYAEKPSGAYDTMGRAVRLSWQLGLHDQQSWSGLSPFEVVMRQRIFWTVFYLERNIALHAGAPYLIRQSDFKVDLPPNLDDRLLFPDRPLPTPEGCPTDSYLAAASRWGYLTAEIWDTIYAVNAQRPTSAEFIATMDARIQFTGSRIPPKLQWARNLDHLDGNAPVPRYVLRQAAILYQRMNQLRLLLRQERMLSLGFDDEMAKDCTTISGALINAIHASHYSPTHTLTDRYSACLYLSSALLPLVCIIVKSECDPAIREDAIQAYNKGLSTLQALVPSFSAARHTLQRLLRITQTTERAIQRFRRAEQFLLDPSEFETETLMLQMNDFLGHDHQGNWEMDFFNDDQAGPYSLGAMDGMHADLLG</sequence>
<evidence type="ECO:0000256" key="7">
    <source>
        <dbReference type="SAM" id="MobiDB-lite"/>
    </source>
</evidence>
<dbReference type="CDD" id="cd00067">
    <property type="entry name" value="GAL4"/>
    <property type="match status" value="1"/>
</dbReference>
<keyword evidence="2" id="KW-0805">Transcription regulation</keyword>
<dbReference type="InterPro" id="IPR036864">
    <property type="entry name" value="Zn2-C6_fun-type_DNA-bd_sf"/>
</dbReference>
<organism evidence="9 10">
    <name type="scientific">Capronia epimyces CBS 606.96</name>
    <dbReference type="NCBI Taxonomy" id="1182542"/>
    <lineage>
        <taxon>Eukaryota</taxon>
        <taxon>Fungi</taxon>
        <taxon>Dikarya</taxon>
        <taxon>Ascomycota</taxon>
        <taxon>Pezizomycotina</taxon>
        <taxon>Eurotiomycetes</taxon>
        <taxon>Chaetothyriomycetidae</taxon>
        <taxon>Chaetothyriales</taxon>
        <taxon>Herpotrichiellaceae</taxon>
        <taxon>Capronia</taxon>
    </lineage>
</organism>
<dbReference type="InterPro" id="IPR001138">
    <property type="entry name" value="Zn2Cys6_DnaBD"/>
</dbReference>
<evidence type="ECO:0000256" key="3">
    <source>
        <dbReference type="ARBA" id="ARBA00023125"/>
    </source>
</evidence>
<dbReference type="AlphaFoldDB" id="W9YLN3"/>
<evidence type="ECO:0000313" key="10">
    <source>
        <dbReference type="Proteomes" id="UP000019478"/>
    </source>
</evidence>
<dbReference type="eggNOG" id="ENOG502STHM">
    <property type="taxonomic scope" value="Eukaryota"/>
</dbReference>
<dbReference type="STRING" id="1182542.W9YLN3"/>
<dbReference type="InterPro" id="IPR050987">
    <property type="entry name" value="AtrR-like"/>
</dbReference>
<dbReference type="InterPro" id="IPR007219">
    <property type="entry name" value="XnlR_reg_dom"/>
</dbReference>
<reference evidence="9 10" key="1">
    <citation type="submission" date="2013-03" db="EMBL/GenBank/DDBJ databases">
        <title>The Genome Sequence of Capronia epimyces CBS 606.96.</title>
        <authorList>
            <consortium name="The Broad Institute Genomics Platform"/>
            <person name="Cuomo C."/>
            <person name="de Hoog S."/>
            <person name="Gorbushina A."/>
            <person name="Walker B."/>
            <person name="Young S.K."/>
            <person name="Zeng Q."/>
            <person name="Gargeya S."/>
            <person name="Fitzgerald M."/>
            <person name="Haas B."/>
            <person name="Abouelleil A."/>
            <person name="Allen A.W."/>
            <person name="Alvarado L."/>
            <person name="Arachchi H.M."/>
            <person name="Berlin A.M."/>
            <person name="Chapman S.B."/>
            <person name="Gainer-Dewar J."/>
            <person name="Goldberg J."/>
            <person name="Griggs A."/>
            <person name="Gujja S."/>
            <person name="Hansen M."/>
            <person name="Howarth C."/>
            <person name="Imamovic A."/>
            <person name="Ireland A."/>
            <person name="Larimer J."/>
            <person name="McCowan C."/>
            <person name="Murphy C."/>
            <person name="Pearson M."/>
            <person name="Poon T.W."/>
            <person name="Priest M."/>
            <person name="Roberts A."/>
            <person name="Saif S."/>
            <person name="Shea T."/>
            <person name="Sisk P."/>
            <person name="Sykes S."/>
            <person name="Wortman J."/>
            <person name="Nusbaum C."/>
            <person name="Birren B."/>
        </authorList>
    </citation>
    <scope>NUCLEOTIDE SEQUENCE [LARGE SCALE GENOMIC DNA]</scope>
    <source>
        <strain evidence="9 10">CBS 606.96</strain>
    </source>
</reference>
<dbReference type="EMBL" id="AMGY01000002">
    <property type="protein sequence ID" value="EXJ90156.1"/>
    <property type="molecule type" value="Genomic_DNA"/>
</dbReference>
<dbReference type="HOGENOM" id="CLU_021978_0_0_1"/>
<feature type="region of interest" description="Disordered" evidence="7">
    <location>
        <begin position="30"/>
        <end position="55"/>
    </location>
</feature>
<feature type="domain" description="Zn(2)-C6 fungal-type" evidence="8">
    <location>
        <begin position="58"/>
        <end position="87"/>
    </location>
</feature>
<dbReference type="PROSITE" id="PS50048">
    <property type="entry name" value="ZN2_CY6_FUNGAL_2"/>
    <property type="match status" value="1"/>
</dbReference>
<dbReference type="GeneID" id="19167353"/>
<keyword evidence="5" id="KW-0539">Nucleus</keyword>
<dbReference type="GO" id="GO:0000981">
    <property type="term" value="F:DNA-binding transcription factor activity, RNA polymerase II-specific"/>
    <property type="evidence" value="ECO:0007669"/>
    <property type="project" value="InterPro"/>
</dbReference>
<dbReference type="PANTHER" id="PTHR46910">
    <property type="entry name" value="TRANSCRIPTION FACTOR PDR1"/>
    <property type="match status" value="1"/>
</dbReference>
<evidence type="ECO:0000256" key="4">
    <source>
        <dbReference type="ARBA" id="ARBA00023163"/>
    </source>
</evidence>
<dbReference type="Gene3D" id="4.10.240.10">
    <property type="entry name" value="Zn(2)-C6 fungal-type DNA-binding domain"/>
    <property type="match status" value="1"/>
</dbReference>
<evidence type="ECO:0000313" key="9">
    <source>
        <dbReference type="EMBL" id="EXJ90156.1"/>
    </source>
</evidence>
<evidence type="ECO:0000256" key="6">
    <source>
        <dbReference type="SAM" id="Coils"/>
    </source>
</evidence>
<keyword evidence="10" id="KW-1185">Reference proteome</keyword>
<dbReference type="GO" id="GO:0008270">
    <property type="term" value="F:zinc ion binding"/>
    <property type="evidence" value="ECO:0007669"/>
    <property type="project" value="InterPro"/>
</dbReference>
<dbReference type="PANTHER" id="PTHR46910:SF11">
    <property type="entry name" value="ZN(2)-C6 FUNGAL-TYPE DOMAIN-CONTAINING PROTEIN"/>
    <property type="match status" value="1"/>
</dbReference>